<dbReference type="Proteomes" id="UP000238308">
    <property type="component" value="Unassembled WGS sequence"/>
</dbReference>
<dbReference type="InterPro" id="IPR050256">
    <property type="entry name" value="Glycosyltransferase_2"/>
</dbReference>
<feature type="transmembrane region" description="Helical" evidence="1">
    <location>
        <begin position="319"/>
        <end position="345"/>
    </location>
</feature>
<evidence type="ECO:0000313" key="3">
    <source>
        <dbReference type="EMBL" id="PRY98685.1"/>
    </source>
</evidence>
<dbReference type="Gene3D" id="3.90.550.10">
    <property type="entry name" value="Spore Coat Polysaccharide Biosynthesis Protein SpsA, Chain A"/>
    <property type="match status" value="1"/>
</dbReference>
<comment type="caution">
    <text evidence="3">The sequence shown here is derived from an EMBL/GenBank/DDBJ whole genome shotgun (WGS) entry which is preliminary data.</text>
</comment>
<sequence>MPVSQTNPHDGVAANTVTGHALDTKADKLVSYPLQYRGYMYDAAQHHRIAVVIPCFRVAKHILGVCQSIPEIVELIYVVDDACPERSGQIVLENATDPRLKVLFHEQNQGVGGAVMSGYQAALDDGADIIVKIDGDGQMDASLIQYFVQPIVSGLADYTKGNRFYDLASLKSMPRIRIFGNAVLSLLNKLSSGYWTIFDPTNGYTAVHANVCRRLPFSKISSRYFFETDMLFRLNTLRAMVMDIPMDAHYETEISNLKVSHIAGEFLVKHVRNFCKRIGYNYFLRDMSIGSIELLFGVPMMLFGVLFGLHGWILSSQTLVLATAGTVMIAAMPILLGMQLILSFIGHDIASVPRHAIHRLLQSNSIKHLS</sequence>
<feature type="transmembrane region" description="Helical" evidence="1">
    <location>
        <begin position="294"/>
        <end position="313"/>
    </location>
</feature>
<reference evidence="3 4" key="1">
    <citation type="submission" date="2018-03" db="EMBL/GenBank/DDBJ databases">
        <title>Genomic Encyclopedia of Type Strains, Phase III (KMG-III): the genomes of soil and plant-associated and newly described type strains.</title>
        <authorList>
            <person name="Whitman W."/>
        </authorList>
    </citation>
    <scope>NUCLEOTIDE SEQUENCE [LARGE SCALE GENOMIC DNA]</scope>
    <source>
        <strain evidence="3 4">MWH-P2sevCIIIb</strain>
    </source>
</reference>
<name>A0A2T0XIE2_9BURK</name>
<dbReference type="PANTHER" id="PTHR48090:SF7">
    <property type="entry name" value="RFBJ PROTEIN"/>
    <property type="match status" value="1"/>
</dbReference>
<dbReference type="PANTHER" id="PTHR48090">
    <property type="entry name" value="UNDECAPRENYL-PHOSPHATE 4-DEOXY-4-FORMAMIDO-L-ARABINOSE TRANSFERASE-RELATED"/>
    <property type="match status" value="1"/>
</dbReference>
<keyword evidence="4" id="KW-1185">Reference proteome</keyword>
<dbReference type="SUPFAM" id="SSF53448">
    <property type="entry name" value="Nucleotide-diphospho-sugar transferases"/>
    <property type="match status" value="1"/>
</dbReference>
<dbReference type="EMBL" id="PVTV01000012">
    <property type="protein sequence ID" value="PRY98685.1"/>
    <property type="molecule type" value="Genomic_DNA"/>
</dbReference>
<organism evidence="3 4">
    <name type="scientific">Jezberella montanilacus</name>
    <dbReference type="NCBI Taxonomy" id="323426"/>
    <lineage>
        <taxon>Bacteria</taxon>
        <taxon>Pseudomonadati</taxon>
        <taxon>Pseudomonadota</taxon>
        <taxon>Betaproteobacteria</taxon>
        <taxon>Burkholderiales</taxon>
        <taxon>Alcaligenaceae</taxon>
        <taxon>Jezberella</taxon>
    </lineage>
</organism>
<protein>
    <submittedName>
        <fullName evidence="3">Glycosyl transferase family 2</fullName>
    </submittedName>
</protein>
<evidence type="ECO:0000259" key="2">
    <source>
        <dbReference type="Pfam" id="PF00535"/>
    </source>
</evidence>
<dbReference type="GO" id="GO:0016740">
    <property type="term" value="F:transferase activity"/>
    <property type="evidence" value="ECO:0007669"/>
    <property type="project" value="UniProtKB-KW"/>
</dbReference>
<keyword evidence="3" id="KW-0808">Transferase</keyword>
<keyword evidence="1" id="KW-0812">Transmembrane</keyword>
<dbReference type="InterPro" id="IPR001173">
    <property type="entry name" value="Glyco_trans_2-like"/>
</dbReference>
<accession>A0A2T0XIE2</accession>
<feature type="domain" description="Glycosyltransferase 2-like" evidence="2">
    <location>
        <begin position="51"/>
        <end position="211"/>
    </location>
</feature>
<proteinExistence type="predicted"/>
<dbReference type="AlphaFoldDB" id="A0A2T0XIE2"/>
<keyword evidence="1" id="KW-1133">Transmembrane helix</keyword>
<evidence type="ECO:0000256" key="1">
    <source>
        <dbReference type="SAM" id="Phobius"/>
    </source>
</evidence>
<keyword evidence="1" id="KW-0472">Membrane</keyword>
<dbReference type="Pfam" id="PF00535">
    <property type="entry name" value="Glycos_transf_2"/>
    <property type="match status" value="1"/>
</dbReference>
<evidence type="ECO:0000313" key="4">
    <source>
        <dbReference type="Proteomes" id="UP000238308"/>
    </source>
</evidence>
<dbReference type="CDD" id="cd04179">
    <property type="entry name" value="DPM_DPG-synthase_like"/>
    <property type="match status" value="1"/>
</dbReference>
<dbReference type="InterPro" id="IPR029044">
    <property type="entry name" value="Nucleotide-diphossugar_trans"/>
</dbReference>
<gene>
    <name evidence="3" type="ORF">BCM14_1519</name>
</gene>